<reference evidence="4" key="1">
    <citation type="submission" date="2016-12" db="EMBL/GenBank/DDBJ databases">
        <title>Complete Genome Sequence of Beggiatoa leptomitiformis D-401.</title>
        <authorList>
            <person name="Fomenkov A."/>
            <person name="Vincze T."/>
            <person name="Grabovich M."/>
            <person name="Anton B.P."/>
            <person name="Dubinina G."/>
            <person name="Orlova M."/>
            <person name="Belousova E."/>
            <person name="Roberts R.J."/>
        </authorList>
    </citation>
    <scope>NUCLEOTIDE SEQUENCE [LARGE SCALE GENOMIC DNA]</scope>
    <source>
        <strain evidence="4">D-401</strain>
    </source>
</reference>
<dbReference type="OrthoDB" id="245836at2"/>
<feature type="transmembrane region" description="Helical" evidence="1">
    <location>
        <begin position="447"/>
        <end position="465"/>
    </location>
</feature>
<evidence type="ECO:0000259" key="2">
    <source>
        <dbReference type="Pfam" id="PF13401"/>
    </source>
</evidence>
<protein>
    <submittedName>
        <fullName evidence="3">AAA family ATPase</fullName>
    </submittedName>
</protein>
<dbReference type="GO" id="GO:0016887">
    <property type="term" value="F:ATP hydrolysis activity"/>
    <property type="evidence" value="ECO:0007669"/>
    <property type="project" value="InterPro"/>
</dbReference>
<evidence type="ECO:0000313" key="4">
    <source>
        <dbReference type="Proteomes" id="UP000234271"/>
    </source>
</evidence>
<organism evidence="3 4">
    <name type="scientific">Beggiatoa leptomitoformis</name>
    <dbReference type="NCBI Taxonomy" id="288004"/>
    <lineage>
        <taxon>Bacteria</taxon>
        <taxon>Pseudomonadati</taxon>
        <taxon>Pseudomonadota</taxon>
        <taxon>Gammaproteobacteria</taxon>
        <taxon>Thiotrichales</taxon>
        <taxon>Thiotrichaceae</taxon>
        <taxon>Beggiatoa</taxon>
    </lineage>
</organism>
<dbReference type="Pfam" id="PF13401">
    <property type="entry name" value="AAA_22"/>
    <property type="match status" value="1"/>
</dbReference>
<dbReference type="Gene3D" id="3.40.50.300">
    <property type="entry name" value="P-loop containing nucleotide triphosphate hydrolases"/>
    <property type="match status" value="1"/>
</dbReference>
<evidence type="ECO:0000256" key="1">
    <source>
        <dbReference type="SAM" id="Phobius"/>
    </source>
</evidence>
<keyword evidence="1" id="KW-0472">Membrane</keyword>
<dbReference type="InterPro" id="IPR027417">
    <property type="entry name" value="P-loop_NTPase"/>
</dbReference>
<dbReference type="AlphaFoldDB" id="A0A2N9YFU3"/>
<keyword evidence="4" id="KW-1185">Reference proteome</keyword>
<proteinExistence type="predicted"/>
<dbReference type="EMBL" id="CP018889">
    <property type="protein sequence ID" value="AUI69360.1"/>
    <property type="molecule type" value="Genomic_DNA"/>
</dbReference>
<dbReference type="RefSeq" id="WP_062153209.1">
    <property type="nucleotide sequence ID" value="NZ_CP012373.2"/>
</dbReference>
<accession>A0A2N9YFU3</accession>
<feature type="transmembrane region" description="Helical" evidence="1">
    <location>
        <begin position="472"/>
        <end position="491"/>
    </location>
</feature>
<feature type="domain" description="ORC1/DEAH AAA+ ATPase" evidence="2">
    <location>
        <begin position="126"/>
        <end position="243"/>
    </location>
</feature>
<evidence type="ECO:0000313" key="3">
    <source>
        <dbReference type="EMBL" id="AUI69360.1"/>
    </source>
</evidence>
<dbReference type="SUPFAM" id="SSF52540">
    <property type="entry name" value="P-loop containing nucleoside triphosphate hydrolases"/>
    <property type="match status" value="1"/>
</dbReference>
<sequence>MNEDNKRLLLEKIVSLEKALILETDPAERFKLNHQIKGCKQQLLELNSAIDDNPSIDIKITIGTADTRPIKQQIEADKKARLDTLRKGQNPYPSSYNALPVQSPVFVGRDEEITNIYARYNKADKPACISIIGERRIGKTSLLNQIIHYLSRLEKLVLISFSAQAWKPNTENDFFAGLQRCLYSNFKENNSQPCFSNFLNEKAKHGYQFLLVIDEFEAFCENTFVNAQFLGKLRALSENDDYKLGYLLSSKVSLSDLATQHKTESSSFHNVFYSQVISLLKTQNVQILTQTIWQHSTDKPLPNEVNIQQYAGEHPLLLQLILRQLWQDADAESATNENQLKIQCNEIFKGLWERRTEAEKNLLILIARREKSGNSYLIGELQQRGLLLLNNQLFSSQFSIFILEQPEATQTMQKETEVEISKEKEKTMKTALTVLHEAITQVPAVKYALGIVGIAAAVAIIQLFLKDLRIALISVMLMLIFMGFLFLFAKLGDTIPAKAKNVFIWFILLLFITSCVFLTTSVFFDIPMPLKTLMLKPL</sequence>
<dbReference type="KEGG" id="blep:AL038_12150"/>
<gene>
    <name evidence="3" type="ORF">BLE401_12115</name>
</gene>
<dbReference type="InterPro" id="IPR049945">
    <property type="entry name" value="AAA_22"/>
</dbReference>
<dbReference type="Proteomes" id="UP000234271">
    <property type="component" value="Chromosome"/>
</dbReference>
<feature type="transmembrane region" description="Helical" evidence="1">
    <location>
        <begin position="503"/>
        <end position="526"/>
    </location>
</feature>
<keyword evidence="1" id="KW-0812">Transmembrane</keyword>
<keyword evidence="1" id="KW-1133">Transmembrane helix</keyword>
<name>A0A2N9YFU3_9GAMM</name>